<keyword evidence="2" id="KW-1185">Reference proteome</keyword>
<comment type="caution">
    <text evidence="1">The sequence shown here is derived from an EMBL/GenBank/DDBJ whole genome shotgun (WGS) entry which is preliminary data.</text>
</comment>
<name>A0AAV7UYS8_PLEWA</name>
<sequence>MSRRLRHCRADPLRPRETQLRPSQGLYYRGVRQSSQLFSMSLHFRKLLELVVPCLQRPLGPRCLPESVAARSSRVRQPSFAVARPHPLHWTLDFKCCGI</sequence>
<protein>
    <submittedName>
        <fullName evidence="1">Uncharacterized protein</fullName>
    </submittedName>
</protein>
<accession>A0AAV7UYS8</accession>
<evidence type="ECO:0000313" key="2">
    <source>
        <dbReference type="Proteomes" id="UP001066276"/>
    </source>
</evidence>
<gene>
    <name evidence="1" type="ORF">NDU88_002778</name>
</gene>
<dbReference type="EMBL" id="JANPWB010000004">
    <property type="protein sequence ID" value="KAJ1193481.1"/>
    <property type="molecule type" value="Genomic_DNA"/>
</dbReference>
<organism evidence="1 2">
    <name type="scientific">Pleurodeles waltl</name>
    <name type="common">Iberian ribbed newt</name>
    <dbReference type="NCBI Taxonomy" id="8319"/>
    <lineage>
        <taxon>Eukaryota</taxon>
        <taxon>Metazoa</taxon>
        <taxon>Chordata</taxon>
        <taxon>Craniata</taxon>
        <taxon>Vertebrata</taxon>
        <taxon>Euteleostomi</taxon>
        <taxon>Amphibia</taxon>
        <taxon>Batrachia</taxon>
        <taxon>Caudata</taxon>
        <taxon>Salamandroidea</taxon>
        <taxon>Salamandridae</taxon>
        <taxon>Pleurodelinae</taxon>
        <taxon>Pleurodeles</taxon>
    </lineage>
</organism>
<reference evidence="1" key="1">
    <citation type="journal article" date="2022" name="bioRxiv">
        <title>Sequencing and chromosome-scale assembly of the giantPleurodeles waltlgenome.</title>
        <authorList>
            <person name="Brown T."/>
            <person name="Elewa A."/>
            <person name="Iarovenko S."/>
            <person name="Subramanian E."/>
            <person name="Araus A.J."/>
            <person name="Petzold A."/>
            <person name="Susuki M."/>
            <person name="Suzuki K.-i.T."/>
            <person name="Hayashi T."/>
            <person name="Toyoda A."/>
            <person name="Oliveira C."/>
            <person name="Osipova E."/>
            <person name="Leigh N.D."/>
            <person name="Simon A."/>
            <person name="Yun M.H."/>
        </authorList>
    </citation>
    <scope>NUCLEOTIDE SEQUENCE</scope>
    <source>
        <strain evidence="1">20211129_DDA</strain>
        <tissue evidence="1">Liver</tissue>
    </source>
</reference>
<evidence type="ECO:0000313" key="1">
    <source>
        <dbReference type="EMBL" id="KAJ1193481.1"/>
    </source>
</evidence>
<proteinExistence type="predicted"/>
<dbReference type="AlphaFoldDB" id="A0AAV7UYS8"/>
<dbReference type="Proteomes" id="UP001066276">
    <property type="component" value="Chromosome 2_2"/>
</dbReference>